<proteinExistence type="inferred from homology"/>
<dbReference type="GO" id="GO:0042393">
    <property type="term" value="F:histone binding"/>
    <property type="evidence" value="ECO:0007669"/>
    <property type="project" value="TreeGrafter"/>
</dbReference>
<dbReference type="GO" id="GO:0005730">
    <property type="term" value="C:nucleolus"/>
    <property type="evidence" value="ECO:0007669"/>
    <property type="project" value="TreeGrafter"/>
</dbReference>
<sequence length="60" mass="7142">MLLRPPRYSAADDDDRNMEVSFQQIAAEERRSAKLGRKEDLLEELREQERLRAKAKRQKV</sequence>
<dbReference type="AlphaFoldDB" id="A0A699YA08"/>
<keyword evidence="4" id="KW-1185">Reference proteome</keyword>
<dbReference type="GO" id="GO:0006334">
    <property type="term" value="P:nucleosome assembly"/>
    <property type="evidence" value="ECO:0007669"/>
    <property type="project" value="TreeGrafter"/>
</dbReference>
<comment type="caution">
    <text evidence="3">The sequence shown here is derived from an EMBL/GenBank/DDBJ whole genome shotgun (WGS) entry which is preliminary data.</text>
</comment>
<dbReference type="GO" id="GO:0006360">
    <property type="term" value="P:transcription by RNA polymerase I"/>
    <property type="evidence" value="ECO:0007669"/>
    <property type="project" value="TreeGrafter"/>
</dbReference>
<dbReference type="Pfam" id="PF08243">
    <property type="entry name" value="SPT2"/>
    <property type="match status" value="1"/>
</dbReference>
<evidence type="ECO:0000313" key="4">
    <source>
        <dbReference type="Proteomes" id="UP000485058"/>
    </source>
</evidence>
<name>A0A699YA08_HAELA</name>
<gene>
    <name evidence="3" type="ORF">HaLaN_00756</name>
</gene>
<protein>
    <submittedName>
        <fullName evidence="3">Uncharacterized protein</fullName>
    </submittedName>
</protein>
<evidence type="ECO:0000313" key="3">
    <source>
        <dbReference type="EMBL" id="GFH06171.1"/>
    </source>
</evidence>
<evidence type="ECO:0000256" key="1">
    <source>
        <dbReference type="ARBA" id="ARBA00006461"/>
    </source>
</evidence>
<organism evidence="3 4">
    <name type="scientific">Haematococcus lacustris</name>
    <name type="common">Green alga</name>
    <name type="synonym">Haematococcus pluvialis</name>
    <dbReference type="NCBI Taxonomy" id="44745"/>
    <lineage>
        <taxon>Eukaryota</taxon>
        <taxon>Viridiplantae</taxon>
        <taxon>Chlorophyta</taxon>
        <taxon>core chlorophytes</taxon>
        <taxon>Chlorophyceae</taxon>
        <taxon>CS clade</taxon>
        <taxon>Chlamydomonadales</taxon>
        <taxon>Haematococcaceae</taxon>
        <taxon>Haematococcus</taxon>
    </lineage>
</organism>
<dbReference type="PANTHER" id="PTHR22691">
    <property type="entry name" value="YEAST SPT2-RELATED"/>
    <property type="match status" value="1"/>
</dbReference>
<comment type="similarity">
    <text evidence="1">Belongs to the SPT2 family.</text>
</comment>
<dbReference type="EMBL" id="BLLF01000025">
    <property type="protein sequence ID" value="GFH06171.1"/>
    <property type="molecule type" value="Genomic_DNA"/>
</dbReference>
<keyword evidence="2" id="KW-0175">Coiled coil</keyword>
<reference evidence="3 4" key="1">
    <citation type="submission" date="2020-02" db="EMBL/GenBank/DDBJ databases">
        <title>Draft genome sequence of Haematococcus lacustris strain NIES-144.</title>
        <authorList>
            <person name="Morimoto D."/>
            <person name="Nakagawa S."/>
            <person name="Yoshida T."/>
            <person name="Sawayama S."/>
        </authorList>
    </citation>
    <scope>NUCLEOTIDE SEQUENCE [LARGE SCALE GENOMIC DNA]</scope>
    <source>
        <strain evidence="3 4">NIES-144</strain>
    </source>
</reference>
<dbReference type="Proteomes" id="UP000485058">
    <property type="component" value="Unassembled WGS sequence"/>
</dbReference>
<dbReference type="InterPro" id="IPR013256">
    <property type="entry name" value="Chromatin_SPT2"/>
</dbReference>
<evidence type="ECO:0000256" key="2">
    <source>
        <dbReference type="ARBA" id="ARBA00023054"/>
    </source>
</evidence>
<dbReference type="PANTHER" id="PTHR22691:SF8">
    <property type="entry name" value="PROTEIN SPT2 HOMOLOG"/>
    <property type="match status" value="1"/>
</dbReference>
<dbReference type="GO" id="GO:0003677">
    <property type="term" value="F:DNA binding"/>
    <property type="evidence" value="ECO:0007669"/>
    <property type="project" value="TreeGrafter"/>
</dbReference>
<accession>A0A699YA08</accession>